<dbReference type="Pfam" id="PF05641">
    <property type="entry name" value="Agenet"/>
    <property type="match status" value="1"/>
</dbReference>
<feature type="compositionally biased region" description="Basic and acidic residues" evidence="1">
    <location>
        <begin position="564"/>
        <end position="574"/>
    </location>
</feature>
<evidence type="ECO:0000313" key="3">
    <source>
        <dbReference type="EMBL" id="KZV51806.1"/>
    </source>
</evidence>
<keyword evidence="4" id="KW-1185">Reference proteome</keyword>
<feature type="region of interest" description="Disordered" evidence="1">
    <location>
        <begin position="309"/>
        <end position="342"/>
    </location>
</feature>
<evidence type="ECO:0000259" key="2">
    <source>
        <dbReference type="PROSITE" id="PS51038"/>
    </source>
</evidence>
<protein>
    <recommendedName>
        <fullName evidence="2">BAH domain-containing protein</fullName>
    </recommendedName>
</protein>
<evidence type="ECO:0000256" key="1">
    <source>
        <dbReference type="SAM" id="MobiDB-lite"/>
    </source>
</evidence>
<dbReference type="InterPro" id="IPR014002">
    <property type="entry name" value="Agenet_dom_plant"/>
</dbReference>
<dbReference type="GO" id="GO:0003682">
    <property type="term" value="F:chromatin binding"/>
    <property type="evidence" value="ECO:0007669"/>
    <property type="project" value="InterPro"/>
</dbReference>
<sequence>MSEEQVMRAWEECLVSEEKGNRIVHYNIRDTTGYHLLAVVGTDGGNKHMIYTVARDFIRVFGSTSEVHDGKKWRTRRDVVEWLASLVSKRAPILADSKHQLLLDITPLQYLMSVMTRFSTRRSPSHSDEEIQGSSATVEENSDIVWLGDFWKCCKQLTHYPAFCRRGTKIPVYSFVWVMDQGDKDHIGYVEDMYEDPKGEKMVKVRWLNFQEQISFRIPDLDDNGREVFLTRIEQEISAECIDGLAAVLTPNHFKKCLELLPQGMSLRINFCHREIINKSVKPFSLSKLRGYSTQPILCTLETVASRQKRNSKKSTQDLKVSAPEEAGMHDSKSNRTGSANQTIGRRTSLVMDNQGKKCETSSQKVNLSKLIDNNLIVSEPLVPVPPKVEKNIELLCQDSGMRGCWFRCKILRSTKKCLKVQYLDVDDADGTGKLEECVPVARVADPDKLGIRCAGRLTVRPWPSEDTSDTKLEVGMSVDARWHDGWWEGIVLGCDPSAPTNLQVYLPGESKFLTFVRNNLRVSRDWIDNTWVNVKPKADILSFLTSTLNPVLELPPLPDFSKADTSAKAKKNECSSQKVEGPETDKRQYPNCSPSVDLISKKLHYKKRLMNRASEGNSGTISGNEGKSVPNIGCQSNL</sequence>
<organism evidence="3 4">
    <name type="scientific">Dorcoceras hygrometricum</name>
    <dbReference type="NCBI Taxonomy" id="472368"/>
    <lineage>
        <taxon>Eukaryota</taxon>
        <taxon>Viridiplantae</taxon>
        <taxon>Streptophyta</taxon>
        <taxon>Embryophyta</taxon>
        <taxon>Tracheophyta</taxon>
        <taxon>Spermatophyta</taxon>
        <taxon>Magnoliopsida</taxon>
        <taxon>eudicotyledons</taxon>
        <taxon>Gunneridae</taxon>
        <taxon>Pentapetalae</taxon>
        <taxon>asterids</taxon>
        <taxon>lamiids</taxon>
        <taxon>Lamiales</taxon>
        <taxon>Gesneriaceae</taxon>
        <taxon>Didymocarpoideae</taxon>
        <taxon>Trichosporeae</taxon>
        <taxon>Loxocarpinae</taxon>
        <taxon>Dorcoceras</taxon>
    </lineage>
</organism>
<dbReference type="InterPro" id="IPR043151">
    <property type="entry name" value="BAH_sf"/>
</dbReference>
<dbReference type="SMART" id="SM00743">
    <property type="entry name" value="Agenet"/>
    <property type="match status" value="1"/>
</dbReference>
<feature type="compositionally biased region" description="Polar residues" evidence="1">
    <location>
        <begin position="615"/>
        <end position="626"/>
    </location>
</feature>
<dbReference type="PANTHER" id="PTHR31917">
    <property type="entry name" value="AGENET DOMAIN-CONTAINING PROTEIN-RELATED"/>
    <property type="match status" value="1"/>
</dbReference>
<dbReference type="InterPro" id="IPR008395">
    <property type="entry name" value="Agenet-like_dom"/>
</dbReference>
<feature type="region of interest" description="Disordered" evidence="1">
    <location>
        <begin position="610"/>
        <end position="639"/>
    </location>
</feature>
<gene>
    <name evidence="3" type="ORF">F511_11494</name>
</gene>
<feature type="region of interest" description="Disordered" evidence="1">
    <location>
        <begin position="564"/>
        <end position="596"/>
    </location>
</feature>
<accession>A0A2Z7D3V5</accession>
<dbReference type="Proteomes" id="UP000250235">
    <property type="component" value="Unassembled WGS sequence"/>
</dbReference>
<dbReference type="AlphaFoldDB" id="A0A2Z7D3V5"/>
<dbReference type="Gene3D" id="2.30.30.490">
    <property type="match status" value="1"/>
</dbReference>
<dbReference type="OrthoDB" id="1883212at2759"/>
<dbReference type="Pfam" id="PF01426">
    <property type="entry name" value="BAH"/>
    <property type="match status" value="1"/>
</dbReference>
<proteinExistence type="predicted"/>
<dbReference type="PROSITE" id="PS51038">
    <property type="entry name" value="BAH"/>
    <property type="match status" value="1"/>
</dbReference>
<evidence type="ECO:0000313" key="4">
    <source>
        <dbReference type="Proteomes" id="UP000250235"/>
    </source>
</evidence>
<name>A0A2Z7D3V5_9LAMI</name>
<feature type="domain" description="BAH" evidence="2">
    <location>
        <begin position="168"/>
        <end position="287"/>
    </location>
</feature>
<dbReference type="InterPro" id="IPR001025">
    <property type="entry name" value="BAH_dom"/>
</dbReference>
<dbReference type="PANTHER" id="PTHR31917:SF3">
    <property type="entry name" value="BROMO ADJACENT-LIKE DOMAIN PROTEIN"/>
    <property type="match status" value="1"/>
</dbReference>
<reference evidence="3 4" key="1">
    <citation type="journal article" date="2015" name="Proc. Natl. Acad. Sci. U.S.A.">
        <title>The resurrection genome of Boea hygrometrica: A blueprint for survival of dehydration.</title>
        <authorList>
            <person name="Xiao L."/>
            <person name="Yang G."/>
            <person name="Zhang L."/>
            <person name="Yang X."/>
            <person name="Zhao S."/>
            <person name="Ji Z."/>
            <person name="Zhou Q."/>
            <person name="Hu M."/>
            <person name="Wang Y."/>
            <person name="Chen M."/>
            <person name="Xu Y."/>
            <person name="Jin H."/>
            <person name="Xiao X."/>
            <person name="Hu G."/>
            <person name="Bao F."/>
            <person name="Hu Y."/>
            <person name="Wan P."/>
            <person name="Li L."/>
            <person name="Deng X."/>
            <person name="Kuang T."/>
            <person name="Xiang C."/>
            <person name="Zhu J.K."/>
            <person name="Oliver M.J."/>
            <person name="He Y."/>
        </authorList>
    </citation>
    <scope>NUCLEOTIDE SEQUENCE [LARGE SCALE GENOMIC DNA]</scope>
    <source>
        <strain evidence="4">cv. XS01</strain>
    </source>
</reference>
<dbReference type="EMBL" id="KQ991570">
    <property type="protein sequence ID" value="KZV51806.1"/>
    <property type="molecule type" value="Genomic_DNA"/>
</dbReference>